<organism evidence="1 2">
    <name type="scientific">Popillia japonica</name>
    <name type="common">Japanese beetle</name>
    <dbReference type="NCBI Taxonomy" id="7064"/>
    <lineage>
        <taxon>Eukaryota</taxon>
        <taxon>Metazoa</taxon>
        <taxon>Ecdysozoa</taxon>
        <taxon>Arthropoda</taxon>
        <taxon>Hexapoda</taxon>
        <taxon>Insecta</taxon>
        <taxon>Pterygota</taxon>
        <taxon>Neoptera</taxon>
        <taxon>Endopterygota</taxon>
        <taxon>Coleoptera</taxon>
        <taxon>Polyphaga</taxon>
        <taxon>Scarabaeiformia</taxon>
        <taxon>Scarabaeidae</taxon>
        <taxon>Rutelinae</taxon>
        <taxon>Popillia</taxon>
    </lineage>
</organism>
<accession>A0AAW1MUK3</accession>
<name>A0AAW1MUK3_POPJA</name>
<comment type="caution">
    <text evidence="1">The sequence shown here is derived from an EMBL/GenBank/DDBJ whole genome shotgun (WGS) entry which is preliminary data.</text>
</comment>
<dbReference type="Proteomes" id="UP001458880">
    <property type="component" value="Unassembled WGS sequence"/>
</dbReference>
<protein>
    <submittedName>
        <fullName evidence="1">Uncharacterized protein</fullName>
    </submittedName>
</protein>
<proteinExistence type="predicted"/>
<dbReference type="AlphaFoldDB" id="A0AAW1MUK3"/>
<keyword evidence="2" id="KW-1185">Reference proteome</keyword>
<sequence>MLVTVAGGCRERHTLVANIGSVSLSRKVDVRWERISLANITSTVALDSIATEQNRKRKRNTPVTLLRYIGPSCDFDAFVYVACYLLHE</sequence>
<evidence type="ECO:0000313" key="1">
    <source>
        <dbReference type="EMBL" id="KAK9751410.1"/>
    </source>
</evidence>
<reference evidence="1 2" key="1">
    <citation type="journal article" date="2024" name="BMC Genomics">
        <title>De novo assembly and annotation of Popillia japonica's genome with initial clues to its potential as an invasive pest.</title>
        <authorList>
            <person name="Cucini C."/>
            <person name="Boschi S."/>
            <person name="Funari R."/>
            <person name="Cardaioli E."/>
            <person name="Iannotti N."/>
            <person name="Marturano G."/>
            <person name="Paoli F."/>
            <person name="Bruttini M."/>
            <person name="Carapelli A."/>
            <person name="Frati F."/>
            <person name="Nardi F."/>
        </authorList>
    </citation>
    <scope>NUCLEOTIDE SEQUENCE [LARGE SCALE GENOMIC DNA]</scope>
    <source>
        <strain evidence="1">DMR45628</strain>
    </source>
</reference>
<gene>
    <name evidence="1" type="ORF">QE152_g5003</name>
</gene>
<evidence type="ECO:0000313" key="2">
    <source>
        <dbReference type="Proteomes" id="UP001458880"/>
    </source>
</evidence>
<dbReference type="EMBL" id="JASPKY010000028">
    <property type="protein sequence ID" value="KAK9751410.1"/>
    <property type="molecule type" value="Genomic_DNA"/>
</dbReference>